<comment type="caution">
    <text evidence="7">The sequence shown here is derived from an EMBL/GenBank/DDBJ whole genome shotgun (WGS) entry which is preliminary data.</text>
</comment>
<sequence length="215" mass="24197">MNRAASMKQSSMRSFRLGIAILFHPVDGFEELQKNKHLISAFVLILLTLCVRIVTIYMTSFHITSLQPRDADLNLELVRFVLPLLSGVIACYLITAIMDGEAYFSQILTAMSYALIPYIVFAIPLAALSIVISKGEIGLYNSISLLIWLWVALLIFIQLKVLNDYSFKKSIGVVLLSIFAFLTFWGTIGLVFALTNHVIQFINEIAVEVRYLLDN</sequence>
<feature type="transmembrane region" description="Helical" evidence="5">
    <location>
        <begin position="80"/>
        <end position="98"/>
    </location>
</feature>
<comment type="subcellular location">
    <subcellularLocation>
        <location evidence="1">Membrane</location>
        <topology evidence="1">Multi-pass membrane protein</topology>
    </subcellularLocation>
</comment>
<evidence type="ECO:0000256" key="3">
    <source>
        <dbReference type="ARBA" id="ARBA00022989"/>
    </source>
</evidence>
<keyword evidence="4 5" id="KW-0472">Membrane</keyword>
<feature type="transmembrane region" description="Helical" evidence="5">
    <location>
        <begin position="171"/>
        <end position="194"/>
    </location>
</feature>
<organism evidence="7 8">
    <name type="scientific">Paenibacillus sepulcri</name>
    <dbReference type="NCBI Taxonomy" id="359917"/>
    <lineage>
        <taxon>Bacteria</taxon>
        <taxon>Bacillati</taxon>
        <taxon>Bacillota</taxon>
        <taxon>Bacilli</taxon>
        <taxon>Bacillales</taxon>
        <taxon>Paenibacillaceae</taxon>
        <taxon>Paenibacillus</taxon>
    </lineage>
</organism>
<dbReference type="Pfam" id="PF04893">
    <property type="entry name" value="Yip1"/>
    <property type="match status" value="1"/>
</dbReference>
<accession>A0ABS7BVS4</accession>
<feature type="domain" description="Yip1" evidence="6">
    <location>
        <begin position="20"/>
        <end position="186"/>
    </location>
</feature>
<evidence type="ECO:0000313" key="8">
    <source>
        <dbReference type="Proteomes" id="UP001519887"/>
    </source>
</evidence>
<keyword evidence="2 5" id="KW-0812">Transmembrane</keyword>
<feature type="transmembrane region" description="Helical" evidence="5">
    <location>
        <begin position="110"/>
        <end position="132"/>
    </location>
</feature>
<evidence type="ECO:0000313" key="7">
    <source>
        <dbReference type="EMBL" id="MBW7452741.1"/>
    </source>
</evidence>
<protein>
    <submittedName>
        <fullName evidence="7">YIP1 family protein</fullName>
    </submittedName>
</protein>
<name>A0ABS7BVS4_9BACL</name>
<dbReference type="EMBL" id="JAHZIK010000015">
    <property type="protein sequence ID" value="MBW7452741.1"/>
    <property type="molecule type" value="Genomic_DNA"/>
</dbReference>
<dbReference type="InterPro" id="IPR006977">
    <property type="entry name" value="Yip1_dom"/>
</dbReference>
<keyword evidence="3 5" id="KW-1133">Transmembrane helix</keyword>
<gene>
    <name evidence="7" type="ORF">K0U00_01625</name>
</gene>
<feature type="transmembrane region" description="Helical" evidence="5">
    <location>
        <begin position="38"/>
        <end position="59"/>
    </location>
</feature>
<evidence type="ECO:0000256" key="5">
    <source>
        <dbReference type="SAM" id="Phobius"/>
    </source>
</evidence>
<proteinExistence type="predicted"/>
<evidence type="ECO:0000256" key="4">
    <source>
        <dbReference type="ARBA" id="ARBA00023136"/>
    </source>
</evidence>
<keyword evidence="8" id="KW-1185">Reference proteome</keyword>
<evidence type="ECO:0000256" key="1">
    <source>
        <dbReference type="ARBA" id="ARBA00004141"/>
    </source>
</evidence>
<reference evidence="7 8" key="1">
    <citation type="submission" date="2021-07" db="EMBL/GenBank/DDBJ databases">
        <title>Paenibacillus radiodurans sp. nov., isolated from the southeastern edge of Tengger Desert.</title>
        <authorList>
            <person name="Zhang G."/>
        </authorList>
    </citation>
    <scope>NUCLEOTIDE SEQUENCE [LARGE SCALE GENOMIC DNA]</scope>
    <source>
        <strain evidence="7 8">CCM 7311</strain>
    </source>
</reference>
<dbReference type="RefSeq" id="WP_210044170.1">
    <property type="nucleotide sequence ID" value="NZ_JBHLVU010000009.1"/>
</dbReference>
<evidence type="ECO:0000259" key="6">
    <source>
        <dbReference type="Pfam" id="PF04893"/>
    </source>
</evidence>
<dbReference type="Proteomes" id="UP001519887">
    <property type="component" value="Unassembled WGS sequence"/>
</dbReference>
<evidence type="ECO:0000256" key="2">
    <source>
        <dbReference type="ARBA" id="ARBA00022692"/>
    </source>
</evidence>
<feature type="transmembrane region" description="Helical" evidence="5">
    <location>
        <begin position="139"/>
        <end position="159"/>
    </location>
</feature>